<evidence type="ECO:0000256" key="6">
    <source>
        <dbReference type="SAM" id="Phobius"/>
    </source>
</evidence>
<evidence type="ECO:0000256" key="5">
    <source>
        <dbReference type="SAM" id="MobiDB-lite"/>
    </source>
</evidence>
<dbReference type="RefSeq" id="WP_137698350.1">
    <property type="nucleotide sequence ID" value="NZ_CP061336.1"/>
</dbReference>
<dbReference type="PANTHER" id="PTHR47053">
    <property type="entry name" value="MUREIN DD-ENDOPEPTIDASE MEPH-RELATED"/>
    <property type="match status" value="1"/>
</dbReference>
<keyword evidence="4" id="KW-0788">Thiol protease</keyword>
<feature type="region of interest" description="Disordered" evidence="5">
    <location>
        <begin position="73"/>
        <end position="117"/>
    </location>
</feature>
<feature type="domain" description="NlpC/P60" evidence="7">
    <location>
        <begin position="441"/>
        <end position="561"/>
    </location>
</feature>
<dbReference type="InterPro" id="IPR036365">
    <property type="entry name" value="PGBD-like_sf"/>
</dbReference>
<evidence type="ECO:0000313" key="9">
    <source>
        <dbReference type="Proteomes" id="UP000306409"/>
    </source>
</evidence>
<dbReference type="InterPro" id="IPR002477">
    <property type="entry name" value="Peptidoglycan-bd-like"/>
</dbReference>
<keyword evidence="6" id="KW-0472">Membrane</keyword>
<evidence type="ECO:0000256" key="1">
    <source>
        <dbReference type="ARBA" id="ARBA00007074"/>
    </source>
</evidence>
<evidence type="ECO:0000259" key="7">
    <source>
        <dbReference type="PROSITE" id="PS51935"/>
    </source>
</evidence>
<gene>
    <name evidence="8" type="ORF">EHE19_013360</name>
</gene>
<dbReference type="Pfam" id="PF01471">
    <property type="entry name" value="PG_binding_1"/>
    <property type="match status" value="4"/>
</dbReference>
<evidence type="ECO:0000256" key="4">
    <source>
        <dbReference type="ARBA" id="ARBA00022807"/>
    </source>
</evidence>
<keyword evidence="2" id="KW-0645">Protease</keyword>
<protein>
    <submittedName>
        <fullName evidence="8">Peptidoglycan-binding protein</fullName>
    </submittedName>
</protein>
<dbReference type="GO" id="GO:0008234">
    <property type="term" value="F:cysteine-type peptidase activity"/>
    <property type="evidence" value="ECO:0007669"/>
    <property type="project" value="UniProtKB-KW"/>
</dbReference>
<evidence type="ECO:0000256" key="3">
    <source>
        <dbReference type="ARBA" id="ARBA00022801"/>
    </source>
</evidence>
<keyword evidence="9" id="KW-1185">Reference proteome</keyword>
<dbReference type="SUPFAM" id="SSF47090">
    <property type="entry name" value="PGBD-like"/>
    <property type="match status" value="4"/>
</dbReference>
<dbReference type="InterPro" id="IPR038765">
    <property type="entry name" value="Papain-like_cys_pep_sf"/>
</dbReference>
<dbReference type="InterPro" id="IPR051202">
    <property type="entry name" value="Peptidase_C40"/>
</dbReference>
<reference evidence="8 9" key="1">
    <citation type="submission" date="2020-09" db="EMBL/GenBank/DDBJ databases">
        <title>Characterization and genome sequencing of Ruminiclostridium sp. nov. MA18.</title>
        <authorList>
            <person name="Rettenmaier R."/>
            <person name="Kowollik M.-L."/>
            <person name="Liebl W."/>
            <person name="Zverlov V."/>
        </authorList>
    </citation>
    <scope>NUCLEOTIDE SEQUENCE [LARGE SCALE GENOMIC DNA]</scope>
    <source>
        <strain evidence="8 9">MA18</strain>
    </source>
</reference>
<dbReference type="PROSITE" id="PS51935">
    <property type="entry name" value="NLPC_P60"/>
    <property type="match status" value="1"/>
</dbReference>
<dbReference type="GO" id="GO:0006508">
    <property type="term" value="P:proteolysis"/>
    <property type="evidence" value="ECO:0007669"/>
    <property type="project" value="UniProtKB-KW"/>
</dbReference>
<dbReference type="PANTHER" id="PTHR47053:SF1">
    <property type="entry name" value="MUREIN DD-ENDOPEPTIDASE MEPH-RELATED"/>
    <property type="match status" value="1"/>
</dbReference>
<accession>A0A4U7JDM6</accession>
<dbReference type="Gene3D" id="1.10.101.10">
    <property type="entry name" value="PGBD-like superfamily/PGBD"/>
    <property type="match status" value="4"/>
</dbReference>
<name>A0A4U7JDM6_9FIRM</name>
<dbReference type="InterPro" id="IPR036366">
    <property type="entry name" value="PGBDSf"/>
</dbReference>
<comment type="similarity">
    <text evidence="1">Belongs to the peptidase C40 family.</text>
</comment>
<dbReference type="AlphaFoldDB" id="A0A4U7JDM6"/>
<dbReference type="SUPFAM" id="SSF54001">
    <property type="entry name" value="Cysteine proteinases"/>
    <property type="match status" value="1"/>
</dbReference>
<dbReference type="Proteomes" id="UP000306409">
    <property type="component" value="Chromosome"/>
</dbReference>
<dbReference type="EMBL" id="CP061336">
    <property type="protein sequence ID" value="QNU65876.1"/>
    <property type="molecule type" value="Genomic_DNA"/>
</dbReference>
<feature type="transmembrane region" description="Helical" evidence="6">
    <location>
        <begin position="26"/>
        <end position="48"/>
    </location>
</feature>
<feature type="compositionally biased region" description="Low complexity" evidence="5">
    <location>
        <begin position="94"/>
        <end position="109"/>
    </location>
</feature>
<proteinExistence type="inferred from homology"/>
<sequence>MNIHKIKNFTQGFIQKMKKLITNHPLKLKHIVISCSGVAVLAITILYATTFSPLLKDSGSNINTADNIISQSSTEDSSAEDSLYAAQDGGQAETSYSNDTNSSINSITSRGMKSSLDPSRGDIVKLGDKDIIVNTIQKKLMELYYIELDEPTEIYSETIKGAVEKFQAKNKLEVTGEVDSKTYELLFSDKAKEYTVFLGAEGIDVEHIQERLYELGYLSKVTKYFGTETEAAVKEFQKRNGLYDDGNVGALTRETLYSAEAVPLSYYLGDENDEIMKYQEKLYQLGYLTTKPDGKYGNDTVAAVKILQESNGLIADGYIGPATKELLTSGNVAENALKIGDSGDAVSNIQKYLKKLGYLNSVTGYFGSDTHEAVLNFQKRNGLSADGKAGAQTISKLLSSDAKSWNGTKGSSGSNNNKSGGSKGSKNSNSNNQDYFDNSGSPSVSNLIAIAKSKLGAKYVYGAKGPSTFDCSGFVYWVLNKSGVKQSYMTSYGWSRNTKYKKITNMSDIKKGDIIAFNGHVGIALGGNQMIDASSGSGKVRITNITSSYWTRNFKCAFRIF</sequence>
<dbReference type="KEGG" id="rher:EHE19_013360"/>
<organism evidence="8 9">
    <name type="scientific">Ruminiclostridium herbifermentans</name>
    <dbReference type="NCBI Taxonomy" id="2488810"/>
    <lineage>
        <taxon>Bacteria</taxon>
        <taxon>Bacillati</taxon>
        <taxon>Bacillota</taxon>
        <taxon>Clostridia</taxon>
        <taxon>Eubacteriales</taxon>
        <taxon>Oscillospiraceae</taxon>
        <taxon>Ruminiclostridium</taxon>
    </lineage>
</organism>
<feature type="compositionally biased region" description="Low complexity" evidence="5">
    <location>
        <begin position="406"/>
        <end position="432"/>
    </location>
</feature>
<evidence type="ECO:0000313" key="8">
    <source>
        <dbReference type="EMBL" id="QNU65876.1"/>
    </source>
</evidence>
<feature type="region of interest" description="Disordered" evidence="5">
    <location>
        <begin position="405"/>
        <end position="436"/>
    </location>
</feature>
<keyword evidence="6" id="KW-1133">Transmembrane helix</keyword>
<dbReference type="OrthoDB" id="529831at2"/>
<dbReference type="InterPro" id="IPR000064">
    <property type="entry name" value="NLP_P60_dom"/>
</dbReference>
<evidence type="ECO:0000256" key="2">
    <source>
        <dbReference type="ARBA" id="ARBA00022670"/>
    </source>
</evidence>
<keyword evidence="6" id="KW-0812">Transmembrane</keyword>
<keyword evidence="3" id="KW-0378">Hydrolase</keyword>
<dbReference type="Pfam" id="PF00877">
    <property type="entry name" value="NLPC_P60"/>
    <property type="match status" value="1"/>
</dbReference>
<dbReference type="Gene3D" id="3.90.1720.10">
    <property type="entry name" value="endopeptidase domain like (from Nostoc punctiforme)"/>
    <property type="match status" value="1"/>
</dbReference>